<feature type="chain" id="PRO_5019285722" evidence="1">
    <location>
        <begin position="30"/>
        <end position="441"/>
    </location>
</feature>
<protein>
    <submittedName>
        <fullName evidence="2">Uncharacterized protein</fullName>
    </submittedName>
</protein>
<dbReference type="RefSeq" id="WP_125229560.1">
    <property type="nucleotide sequence ID" value="NZ_RWJI01000001.1"/>
</dbReference>
<sequence>MRGWLKTALLHALLIFAVATTFGQSSAYAQSNVSSKSYKFYVLYEEFEDHDKARDYILNYDLNSVIVYSEGLYFVAKGPLTTQEQISSAIAEVGRKAREQGICRRFDSTPAGRAPRAYMSTGFKRNYSDYDPQKYLGITEVNLNDDRPIPVFDLSGISAFLGTRVKFYQAVECPVSEVNRDFWELTNGEMSRQYLDITDIRQSGNWRSIDVIQDYDYAANARDDKNKKFNYFSKQLEYVFECGLEEVNYAIIQNEMYFIGGFTQGEMIHHSEYFRVSDLRLPIIAEALFKVCSMPSHSAEIQSLAMYAEQIAKTRAKDEELAAKAYEESVKQAEYEDANAPRGYFLSCSGDEEYQNTIVRAFNCKSYNSILSSLQWAWQTLRQQKPEFEDTCYDAILQLKKLSSTAPHVIPDAASGFLTRCNIGLAWVNGPSKAQSARRAK</sequence>
<evidence type="ECO:0000256" key="1">
    <source>
        <dbReference type="SAM" id="SignalP"/>
    </source>
</evidence>
<accession>A0A426RRI6</accession>
<name>A0A426RRI6_9SPHN</name>
<gene>
    <name evidence="2" type="ORF">D7D48_01200</name>
</gene>
<evidence type="ECO:0000313" key="3">
    <source>
        <dbReference type="Proteomes" id="UP000268553"/>
    </source>
</evidence>
<evidence type="ECO:0000313" key="2">
    <source>
        <dbReference type="EMBL" id="RRQ51546.1"/>
    </source>
</evidence>
<organism evidence="2 3">
    <name type="scientific">Sphingorhabdus wooponensis</name>
    <dbReference type="NCBI Taxonomy" id="940136"/>
    <lineage>
        <taxon>Bacteria</taxon>
        <taxon>Pseudomonadati</taxon>
        <taxon>Pseudomonadota</taxon>
        <taxon>Alphaproteobacteria</taxon>
        <taxon>Sphingomonadales</taxon>
        <taxon>Sphingomonadaceae</taxon>
        <taxon>Sphingorhabdus</taxon>
    </lineage>
</organism>
<keyword evidence="3" id="KW-1185">Reference proteome</keyword>
<feature type="signal peptide" evidence="1">
    <location>
        <begin position="1"/>
        <end position="29"/>
    </location>
</feature>
<comment type="caution">
    <text evidence="2">The sequence shown here is derived from an EMBL/GenBank/DDBJ whole genome shotgun (WGS) entry which is preliminary data.</text>
</comment>
<proteinExistence type="predicted"/>
<keyword evidence="1" id="KW-0732">Signal</keyword>
<dbReference type="EMBL" id="RWJI01000001">
    <property type="protein sequence ID" value="RRQ51546.1"/>
    <property type="molecule type" value="Genomic_DNA"/>
</dbReference>
<reference evidence="2 3" key="1">
    <citation type="submission" date="2018-12" db="EMBL/GenBank/DDBJ databases">
        <authorList>
            <person name="Kim S.-J."/>
            <person name="Jung G.-Y."/>
        </authorList>
    </citation>
    <scope>NUCLEOTIDE SEQUENCE [LARGE SCALE GENOMIC DNA]</scope>
    <source>
        <strain evidence="2 3">03SU3-P</strain>
    </source>
</reference>
<dbReference type="Proteomes" id="UP000268553">
    <property type="component" value="Unassembled WGS sequence"/>
</dbReference>
<dbReference type="OrthoDB" id="10018076at2"/>
<dbReference type="AlphaFoldDB" id="A0A426RRI6"/>